<dbReference type="PANTHER" id="PTHR34629:SF1">
    <property type="entry name" value="PROLINE-RICH EXTENSIN-LIKE PROTEIN EPR1"/>
    <property type="match status" value="1"/>
</dbReference>
<evidence type="ECO:0000313" key="1">
    <source>
        <dbReference type="EMBL" id="KAK8487797.1"/>
    </source>
</evidence>
<dbReference type="EMBL" id="JBBPBN010000379">
    <property type="protein sequence ID" value="KAK8487797.1"/>
    <property type="molecule type" value="Genomic_DNA"/>
</dbReference>
<dbReference type="InterPro" id="IPR051308">
    <property type="entry name" value="Proline-rich_CW_protein"/>
</dbReference>
<evidence type="ECO:0000313" key="2">
    <source>
        <dbReference type="Proteomes" id="UP001396334"/>
    </source>
</evidence>
<organism evidence="1 2">
    <name type="scientific">Hibiscus sabdariffa</name>
    <name type="common">roselle</name>
    <dbReference type="NCBI Taxonomy" id="183260"/>
    <lineage>
        <taxon>Eukaryota</taxon>
        <taxon>Viridiplantae</taxon>
        <taxon>Streptophyta</taxon>
        <taxon>Embryophyta</taxon>
        <taxon>Tracheophyta</taxon>
        <taxon>Spermatophyta</taxon>
        <taxon>Magnoliopsida</taxon>
        <taxon>eudicotyledons</taxon>
        <taxon>Gunneridae</taxon>
        <taxon>Pentapetalae</taxon>
        <taxon>rosids</taxon>
        <taxon>malvids</taxon>
        <taxon>Malvales</taxon>
        <taxon>Malvaceae</taxon>
        <taxon>Malvoideae</taxon>
        <taxon>Hibiscus</taxon>
    </lineage>
</organism>
<keyword evidence="2" id="KW-1185">Reference proteome</keyword>
<comment type="caution">
    <text evidence="1">The sequence shown here is derived from an EMBL/GenBank/DDBJ whole genome shotgun (WGS) entry which is preliminary data.</text>
</comment>
<protein>
    <submittedName>
        <fullName evidence="1">Uncharacterized protein</fullName>
    </submittedName>
</protein>
<gene>
    <name evidence="1" type="ORF">V6N11_074202</name>
</gene>
<dbReference type="PANTHER" id="PTHR34629">
    <property type="entry name" value="PROLINE-RICH EXTENSIN-LIKE PROTEIN EPR1"/>
    <property type="match status" value="1"/>
</dbReference>
<dbReference type="Proteomes" id="UP001396334">
    <property type="component" value="Unassembled WGS sequence"/>
</dbReference>
<name>A0ABR2A4Q2_9ROSI</name>
<sequence>MSKAACLLLFLLGVVIFIITPSLANQHHDKPFPGEKPPQHRPPKHRGPGGKGEEPPYGGKPPHRLLLSVEDEGMHNPEKTHKPPHHGKPPKGKGKPPHHPH</sequence>
<proteinExistence type="predicted"/>
<accession>A0ABR2A4Q2</accession>
<reference evidence="1 2" key="1">
    <citation type="journal article" date="2024" name="G3 (Bethesda)">
        <title>Genome assembly of Hibiscus sabdariffa L. provides insights into metabolisms of medicinal natural products.</title>
        <authorList>
            <person name="Kim T."/>
        </authorList>
    </citation>
    <scope>NUCLEOTIDE SEQUENCE [LARGE SCALE GENOMIC DNA]</scope>
    <source>
        <strain evidence="1">TK-2024</strain>
        <tissue evidence="1">Old leaves</tissue>
    </source>
</reference>